<organism evidence="1">
    <name type="scientific">marine sediment metagenome</name>
    <dbReference type="NCBI Taxonomy" id="412755"/>
    <lineage>
        <taxon>unclassified sequences</taxon>
        <taxon>metagenomes</taxon>
        <taxon>ecological metagenomes</taxon>
    </lineage>
</organism>
<dbReference type="EMBL" id="LAZR01028604">
    <property type="protein sequence ID" value="KKL62082.1"/>
    <property type="molecule type" value="Genomic_DNA"/>
</dbReference>
<protein>
    <submittedName>
        <fullName evidence="1">Uncharacterized protein</fullName>
    </submittedName>
</protein>
<name>A0A0F9GFZ1_9ZZZZ</name>
<evidence type="ECO:0000313" key="1">
    <source>
        <dbReference type="EMBL" id="KKL62082.1"/>
    </source>
</evidence>
<gene>
    <name evidence="1" type="ORF">LCGC14_2188800</name>
</gene>
<comment type="caution">
    <text evidence="1">The sequence shown here is derived from an EMBL/GenBank/DDBJ whole genome shotgun (WGS) entry which is preliminary data.</text>
</comment>
<accession>A0A0F9GFZ1</accession>
<reference evidence="1" key="1">
    <citation type="journal article" date="2015" name="Nature">
        <title>Complex archaea that bridge the gap between prokaryotes and eukaryotes.</title>
        <authorList>
            <person name="Spang A."/>
            <person name="Saw J.H."/>
            <person name="Jorgensen S.L."/>
            <person name="Zaremba-Niedzwiedzka K."/>
            <person name="Martijn J."/>
            <person name="Lind A.E."/>
            <person name="van Eijk R."/>
            <person name="Schleper C."/>
            <person name="Guy L."/>
            <person name="Ettema T.J."/>
        </authorList>
    </citation>
    <scope>NUCLEOTIDE SEQUENCE</scope>
</reference>
<dbReference type="AlphaFoldDB" id="A0A0F9GFZ1"/>
<proteinExistence type="predicted"/>
<sequence length="58" mass="6956">MSDQESMDMKIMRRMAWERAKGELQSMLQTYWGSDNFEEFDMAVKEFVNKVEDNALQE</sequence>